<evidence type="ECO:0000256" key="8">
    <source>
        <dbReference type="ARBA" id="ARBA00023136"/>
    </source>
</evidence>
<protein>
    <recommendedName>
        <fullName evidence="9">Multidrug-efflux transporter</fullName>
    </recommendedName>
</protein>
<evidence type="ECO:0000256" key="10">
    <source>
        <dbReference type="SAM" id="Phobius"/>
    </source>
</evidence>
<gene>
    <name evidence="11" type="ORF">DAY19_00080</name>
</gene>
<feature type="transmembrane region" description="Helical" evidence="10">
    <location>
        <begin position="234"/>
        <end position="257"/>
    </location>
</feature>
<dbReference type="RefSeq" id="WP_114705142.1">
    <property type="nucleotide sequence ID" value="NZ_QDKL01000001.1"/>
</dbReference>
<dbReference type="Proteomes" id="UP000443582">
    <property type="component" value="Unassembled WGS sequence"/>
</dbReference>
<comment type="caution">
    <text evidence="11">The sequence shown here is derived from an EMBL/GenBank/DDBJ whole genome shotgun (WGS) entry which is preliminary data.</text>
</comment>
<keyword evidence="5 10" id="KW-0812">Transmembrane</keyword>
<organism evidence="11 12">
    <name type="scientific">Halobacteriovorax vibrionivorans</name>
    <dbReference type="NCBI Taxonomy" id="2152716"/>
    <lineage>
        <taxon>Bacteria</taxon>
        <taxon>Pseudomonadati</taxon>
        <taxon>Bdellovibrionota</taxon>
        <taxon>Bacteriovoracia</taxon>
        <taxon>Bacteriovoracales</taxon>
        <taxon>Halobacteriovoraceae</taxon>
        <taxon>Halobacteriovorax</taxon>
    </lineage>
</organism>
<feature type="transmembrane region" description="Helical" evidence="10">
    <location>
        <begin position="131"/>
        <end position="148"/>
    </location>
</feature>
<evidence type="ECO:0000256" key="6">
    <source>
        <dbReference type="ARBA" id="ARBA00022989"/>
    </source>
</evidence>
<evidence type="ECO:0000256" key="3">
    <source>
        <dbReference type="ARBA" id="ARBA00022449"/>
    </source>
</evidence>
<keyword evidence="2" id="KW-0813">Transport</keyword>
<comment type="subcellular location">
    <subcellularLocation>
        <location evidence="1">Cell membrane</location>
        <topology evidence="1">Multi-pass membrane protein</topology>
    </subcellularLocation>
</comment>
<accession>A0ABY0IGY1</accession>
<reference evidence="12" key="1">
    <citation type="journal article" date="2019" name="Int. J. Syst. Evol. Microbiol.">
        <title>Halobacteriovorax valvorus sp. nov., a novel prokaryotic predator isolated from coastal seawater of China.</title>
        <authorList>
            <person name="Chen M.-X."/>
        </authorList>
    </citation>
    <scope>NUCLEOTIDE SEQUENCE [LARGE SCALE GENOMIC DNA]</scope>
    <source>
        <strain evidence="12">BL9</strain>
    </source>
</reference>
<keyword evidence="8 10" id="KW-0472">Membrane</keyword>
<feature type="transmembrane region" description="Helical" evidence="10">
    <location>
        <begin position="160"/>
        <end position="183"/>
    </location>
</feature>
<dbReference type="NCBIfam" id="TIGR00797">
    <property type="entry name" value="matE"/>
    <property type="match status" value="1"/>
</dbReference>
<evidence type="ECO:0000313" key="11">
    <source>
        <dbReference type="EMBL" id="RZF22198.1"/>
    </source>
</evidence>
<keyword evidence="6 10" id="KW-1133">Transmembrane helix</keyword>
<evidence type="ECO:0000256" key="5">
    <source>
        <dbReference type="ARBA" id="ARBA00022692"/>
    </source>
</evidence>
<evidence type="ECO:0000256" key="4">
    <source>
        <dbReference type="ARBA" id="ARBA00022475"/>
    </source>
</evidence>
<sequence>MVIETTSKRLKELIYFTIPLVIGQVGQMLFNVGDIFVAGRYSTAAVSSIGVASGMLAPFVMIGVSALFSVSAVTARMRGEDANPHTNGVWGSGMTLALGLGSLICLALYIFTYFVDAIGLNKEIVPLVKTYLLWVNISIIPALVFQMIKEYLQAFDKTIFSNVLIIVMNIINLIMNYCLMFGIGPIPEMGIKGAAVATVITRFVLAIILYVYAYRVLPIESHFNKKSFKELIRLGIPVGLGTFIEVLMFSTVTVLIGRMSLVASASHNIVLNIAGLTFMVPLAINGAAGVKVGYGLGRKDMDMIKSYSYGCIFMAEAYMLCMAMFYFLFPETLISLFTTDKEVIAYGANLFFFVALFQIPDGLQITMWGILRGLGMSKLPMIYSFCGYWLIGIPAGIFLTYYHGMEAAGLWAGLAIGLTMASGVLSYLFVKRIGELELLWEK</sequence>
<name>A0ABY0IGY1_9BACT</name>
<feature type="transmembrane region" description="Helical" evidence="10">
    <location>
        <begin position="12"/>
        <end position="32"/>
    </location>
</feature>
<keyword evidence="12" id="KW-1185">Reference proteome</keyword>
<feature type="transmembrane region" description="Helical" evidence="10">
    <location>
        <begin position="382"/>
        <end position="402"/>
    </location>
</feature>
<dbReference type="PIRSF" id="PIRSF006603">
    <property type="entry name" value="DinF"/>
    <property type="match status" value="1"/>
</dbReference>
<feature type="transmembrane region" description="Helical" evidence="10">
    <location>
        <begin position="89"/>
        <end position="111"/>
    </location>
</feature>
<feature type="transmembrane region" description="Helical" evidence="10">
    <location>
        <begin position="408"/>
        <end position="430"/>
    </location>
</feature>
<keyword evidence="7" id="KW-0406">Ion transport</keyword>
<dbReference type="EMBL" id="QDKL01000001">
    <property type="protein sequence ID" value="RZF22198.1"/>
    <property type="molecule type" value="Genomic_DNA"/>
</dbReference>
<feature type="transmembrane region" description="Helical" evidence="10">
    <location>
        <begin position="44"/>
        <end position="68"/>
    </location>
</feature>
<dbReference type="CDD" id="cd13131">
    <property type="entry name" value="MATE_NorM_like"/>
    <property type="match status" value="1"/>
</dbReference>
<keyword evidence="3" id="KW-0050">Antiport</keyword>
<evidence type="ECO:0000256" key="2">
    <source>
        <dbReference type="ARBA" id="ARBA00022448"/>
    </source>
</evidence>
<evidence type="ECO:0000256" key="7">
    <source>
        <dbReference type="ARBA" id="ARBA00023065"/>
    </source>
</evidence>
<feature type="transmembrane region" description="Helical" evidence="10">
    <location>
        <begin position="189"/>
        <end position="213"/>
    </location>
</feature>
<dbReference type="InterPro" id="IPR002528">
    <property type="entry name" value="MATE_fam"/>
</dbReference>
<evidence type="ECO:0000256" key="9">
    <source>
        <dbReference type="ARBA" id="ARBA00031636"/>
    </source>
</evidence>
<evidence type="ECO:0000313" key="12">
    <source>
        <dbReference type="Proteomes" id="UP000443582"/>
    </source>
</evidence>
<dbReference type="Pfam" id="PF01554">
    <property type="entry name" value="MatE"/>
    <property type="match status" value="2"/>
</dbReference>
<evidence type="ECO:0000256" key="1">
    <source>
        <dbReference type="ARBA" id="ARBA00004651"/>
    </source>
</evidence>
<proteinExistence type="predicted"/>
<dbReference type="InterPro" id="IPR050222">
    <property type="entry name" value="MATE_MdtK"/>
</dbReference>
<feature type="transmembrane region" description="Helical" evidence="10">
    <location>
        <begin position="349"/>
        <end position="370"/>
    </location>
</feature>
<feature type="transmembrane region" description="Helical" evidence="10">
    <location>
        <begin position="269"/>
        <end position="294"/>
    </location>
</feature>
<dbReference type="PANTHER" id="PTHR43298:SF2">
    <property type="entry name" value="FMN_FAD EXPORTER YEEO-RELATED"/>
    <property type="match status" value="1"/>
</dbReference>
<dbReference type="PANTHER" id="PTHR43298">
    <property type="entry name" value="MULTIDRUG RESISTANCE PROTEIN NORM-RELATED"/>
    <property type="match status" value="1"/>
</dbReference>
<dbReference type="InterPro" id="IPR048279">
    <property type="entry name" value="MdtK-like"/>
</dbReference>
<feature type="transmembrane region" description="Helical" evidence="10">
    <location>
        <begin position="306"/>
        <end position="329"/>
    </location>
</feature>
<keyword evidence="4" id="KW-1003">Cell membrane</keyword>